<dbReference type="Proteomes" id="UP000192276">
    <property type="component" value="Unassembled WGS sequence"/>
</dbReference>
<feature type="domain" description="Lipocalin-like" evidence="1">
    <location>
        <begin position="51"/>
        <end position="139"/>
    </location>
</feature>
<dbReference type="Pfam" id="PF13648">
    <property type="entry name" value="Lipocalin_4"/>
    <property type="match status" value="1"/>
</dbReference>
<gene>
    <name evidence="2" type="ORF">A4R26_03945</name>
</gene>
<evidence type="ECO:0000313" key="2">
    <source>
        <dbReference type="EMBL" id="OQP58614.1"/>
    </source>
</evidence>
<dbReference type="AlphaFoldDB" id="A0A1V9FJS5"/>
<comment type="caution">
    <text evidence="2">The sequence shown here is derived from an EMBL/GenBank/DDBJ whole genome shotgun (WGS) entry which is preliminary data.</text>
</comment>
<accession>A0A1V9FJS5</accession>
<keyword evidence="3" id="KW-1185">Reference proteome</keyword>
<organism evidence="2 3">
    <name type="scientific">Niastella populi</name>
    <dbReference type="NCBI Taxonomy" id="550983"/>
    <lineage>
        <taxon>Bacteria</taxon>
        <taxon>Pseudomonadati</taxon>
        <taxon>Bacteroidota</taxon>
        <taxon>Chitinophagia</taxon>
        <taxon>Chitinophagales</taxon>
        <taxon>Chitinophagaceae</taxon>
        <taxon>Niastella</taxon>
    </lineage>
</organism>
<protein>
    <recommendedName>
        <fullName evidence="1">Lipocalin-like domain-containing protein</fullName>
    </recommendedName>
</protein>
<dbReference type="PROSITE" id="PS51257">
    <property type="entry name" value="PROKAR_LIPOPROTEIN"/>
    <property type="match status" value="1"/>
</dbReference>
<evidence type="ECO:0000259" key="1">
    <source>
        <dbReference type="Pfam" id="PF13648"/>
    </source>
</evidence>
<dbReference type="InterPro" id="IPR024311">
    <property type="entry name" value="Lipocalin-like"/>
</dbReference>
<dbReference type="STRING" id="550983.A4R26_03945"/>
<dbReference type="EMBL" id="LWBP01000188">
    <property type="protein sequence ID" value="OQP58614.1"/>
    <property type="molecule type" value="Genomic_DNA"/>
</dbReference>
<proteinExistence type="predicted"/>
<dbReference type="RefSeq" id="WP_081166180.1">
    <property type="nucleotide sequence ID" value="NZ_LWBP01000188.1"/>
</dbReference>
<sequence length="160" mass="17592">MKNYVIALLSVGGFIIYGCDKDDDDKDQTKERVQFITSSSWKYDTIGIDNTGDGKPDAPIPSQFAPQKCETDNTITFQSDSTGVLNEGAVKCDAGDPQNIPFTWWFKENGTVLYTPDQIFGSGISGDFKVGEITTSRLRVIKDVSFPLVGNVTLVLDLKH</sequence>
<reference evidence="3" key="1">
    <citation type="submission" date="2016-04" db="EMBL/GenBank/DDBJ databases">
        <authorList>
            <person name="Chen L."/>
            <person name="Zhuang W."/>
            <person name="Wang G."/>
        </authorList>
    </citation>
    <scope>NUCLEOTIDE SEQUENCE [LARGE SCALE GENOMIC DNA]</scope>
    <source>
        <strain evidence="3">208</strain>
    </source>
</reference>
<name>A0A1V9FJS5_9BACT</name>
<dbReference type="OrthoDB" id="799390at2"/>
<evidence type="ECO:0000313" key="3">
    <source>
        <dbReference type="Proteomes" id="UP000192276"/>
    </source>
</evidence>